<evidence type="ECO:0000256" key="6">
    <source>
        <dbReference type="SAM" id="MobiDB-lite"/>
    </source>
</evidence>
<keyword evidence="4 5" id="KW-0720">Serine protease</keyword>
<feature type="domain" description="Peptidase S8/S53" evidence="8">
    <location>
        <begin position="36"/>
        <end position="282"/>
    </location>
</feature>
<dbReference type="PANTHER" id="PTHR43399:SF4">
    <property type="entry name" value="CELL WALL-ASSOCIATED PROTEASE"/>
    <property type="match status" value="1"/>
</dbReference>
<feature type="active site" description="Charge relay system" evidence="5">
    <location>
        <position position="241"/>
    </location>
</feature>
<feature type="active site" description="Charge relay system" evidence="5">
    <location>
        <position position="45"/>
    </location>
</feature>
<dbReference type="PROSITE" id="PS51892">
    <property type="entry name" value="SUBTILASE"/>
    <property type="match status" value="1"/>
</dbReference>
<comment type="caution">
    <text evidence="9">The sequence shown here is derived from an EMBL/GenBank/DDBJ whole genome shotgun (WGS) entry which is preliminary data.</text>
</comment>
<evidence type="ECO:0000256" key="4">
    <source>
        <dbReference type="ARBA" id="ARBA00022825"/>
    </source>
</evidence>
<feature type="compositionally biased region" description="Low complexity" evidence="6">
    <location>
        <begin position="323"/>
        <end position="341"/>
    </location>
</feature>
<evidence type="ECO:0000256" key="2">
    <source>
        <dbReference type="ARBA" id="ARBA00022670"/>
    </source>
</evidence>
<dbReference type="InterPro" id="IPR036852">
    <property type="entry name" value="Peptidase_S8/S53_dom_sf"/>
</dbReference>
<keyword evidence="7" id="KW-0812">Transmembrane</keyword>
<dbReference type="InterPro" id="IPR000209">
    <property type="entry name" value="Peptidase_S8/S53_dom"/>
</dbReference>
<keyword evidence="10" id="KW-1185">Reference proteome</keyword>
<dbReference type="Pfam" id="PF00082">
    <property type="entry name" value="Peptidase_S8"/>
    <property type="match status" value="1"/>
</dbReference>
<keyword evidence="2 5" id="KW-0645">Protease</keyword>
<evidence type="ECO:0000259" key="8">
    <source>
        <dbReference type="Pfam" id="PF00082"/>
    </source>
</evidence>
<dbReference type="InterPro" id="IPR015500">
    <property type="entry name" value="Peptidase_S8_subtilisin-rel"/>
</dbReference>
<dbReference type="PRINTS" id="PR00723">
    <property type="entry name" value="SUBTILISIN"/>
</dbReference>
<keyword evidence="7" id="KW-1133">Transmembrane helix</keyword>
<dbReference type="InterPro" id="IPR051048">
    <property type="entry name" value="Peptidase_S8/S53_subtilisin"/>
</dbReference>
<reference evidence="9" key="1">
    <citation type="submission" date="2023-06" db="EMBL/GenBank/DDBJ databases">
        <title>WGS-Sequencing of Streptomyces ficellus isolate 21 collected from sand in Gara Djebilet Iron Mine in Algeria.</title>
        <authorList>
            <person name="Zegers G.P."/>
            <person name="Gomez A."/>
            <person name="Gueddou A."/>
            <person name="Zahara A.F."/>
            <person name="Worth M."/>
            <person name="Sevigny J.L."/>
            <person name="Tisa L."/>
        </authorList>
    </citation>
    <scope>NUCLEOTIDE SEQUENCE</scope>
    <source>
        <strain evidence="9">AS11</strain>
    </source>
</reference>
<evidence type="ECO:0000256" key="1">
    <source>
        <dbReference type="ARBA" id="ARBA00011073"/>
    </source>
</evidence>
<feature type="transmembrane region" description="Helical" evidence="7">
    <location>
        <begin position="362"/>
        <end position="384"/>
    </location>
</feature>
<sequence length="390" mass="40345">MGLWGMTPVAVADDMRPKQWYLDAMHADELWKVTTGEGIKVVVIDSGVNPSIPSLKGRILKGLDTTETEGEETDDYSGHGTTMAELIAGAGHGKGLQGLAPGVKIVPMRVSNADYQKNRRVNGQDVAEAIRAAADSDAQIISMSMGSDYSSMEERAAVKYAHKKGKLFFAAAGNNAEQGNKPQYPAAYDDVVGVASADNKGTVSHYSQHGDNVDLAAPGDDIPGWCDETFAKYCGGDGGTSSATAIASASAALIWSAHPDWTANQVLRTMIDTAGRDWAKGTRSVYLGHGLIRPGQIILDKKGDPGAPDVSPLTNEKTGGDIPANGTPTSSAPASSQAPQGKPDSGAIVAGSSSKSMDHSGLPGWVLGAIAAAVVIGGGAFAAVRKRRSA</sequence>
<dbReference type="EMBL" id="JAUEPL010000051">
    <property type="protein sequence ID" value="MDN3297431.1"/>
    <property type="molecule type" value="Genomic_DNA"/>
</dbReference>
<proteinExistence type="inferred from homology"/>
<evidence type="ECO:0000313" key="9">
    <source>
        <dbReference type="EMBL" id="MDN3297431.1"/>
    </source>
</evidence>
<evidence type="ECO:0000256" key="5">
    <source>
        <dbReference type="PROSITE-ProRule" id="PRU01240"/>
    </source>
</evidence>
<dbReference type="Proteomes" id="UP001174050">
    <property type="component" value="Unassembled WGS sequence"/>
</dbReference>
<name>A0ABT7ZEJ6_9ACTN</name>
<evidence type="ECO:0000256" key="3">
    <source>
        <dbReference type="ARBA" id="ARBA00022801"/>
    </source>
</evidence>
<dbReference type="SUPFAM" id="SSF52743">
    <property type="entry name" value="Subtilisin-like"/>
    <property type="match status" value="1"/>
</dbReference>
<dbReference type="PANTHER" id="PTHR43399">
    <property type="entry name" value="SUBTILISIN-RELATED"/>
    <property type="match status" value="1"/>
</dbReference>
<comment type="similarity">
    <text evidence="1 5">Belongs to the peptidase S8 family.</text>
</comment>
<protein>
    <submittedName>
        <fullName evidence="9">S8 family serine peptidase</fullName>
    </submittedName>
</protein>
<keyword evidence="3 5" id="KW-0378">Hydrolase</keyword>
<gene>
    <name evidence="9" type="ORF">QWM81_25995</name>
</gene>
<feature type="region of interest" description="Disordered" evidence="6">
    <location>
        <begin position="298"/>
        <end position="355"/>
    </location>
</feature>
<organism evidence="9 10">
    <name type="scientific">Streptomyces ficellus</name>
    <dbReference type="NCBI Taxonomy" id="1977088"/>
    <lineage>
        <taxon>Bacteria</taxon>
        <taxon>Bacillati</taxon>
        <taxon>Actinomycetota</taxon>
        <taxon>Actinomycetes</taxon>
        <taxon>Kitasatosporales</taxon>
        <taxon>Streptomycetaceae</taxon>
        <taxon>Streptomyces</taxon>
    </lineage>
</organism>
<dbReference type="Gene3D" id="3.40.50.200">
    <property type="entry name" value="Peptidase S8/S53 domain"/>
    <property type="match status" value="1"/>
</dbReference>
<evidence type="ECO:0000313" key="10">
    <source>
        <dbReference type="Proteomes" id="UP001174050"/>
    </source>
</evidence>
<feature type="active site" description="Charge relay system" evidence="5">
    <location>
        <position position="79"/>
    </location>
</feature>
<accession>A0ABT7ZEJ6</accession>
<evidence type="ECO:0000256" key="7">
    <source>
        <dbReference type="SAM" id="Phobius"/>
    </source>
</evidence>
<keyword evidence="7" id="KW-0472">Membrane</keyword>